<dbReference type="InterPro" id="IPR018336">
    <property type="entry name" value="RNase_PH_CS"/>
</dbReference>
<dbReference type="InParanoid" id="A0A330L6R6"/>
<dbReference type="RefSeq" id="WP_121989685.1">
    <property type="nucleotide sequence ID" value="NZ_OUNR01000016.1"/>
</dbReference>
<dbReference type="Pfam" id="PF01138">
    <property type="entry name" value="RNase_PH"/>
    <property type="match status" value="1"/>
</dbReference>
<evidence type="ECO:0000256" key="2">
    <source>
        <dbReference type="ARBA" id="ARBA00022552"/>
    </source>
</evidence>
<keyword evidence="4 6" id="KW-0819">tRNA processing</keyword>
<comment type="subunit">
    <text evidence="6">Homohexameric ring arranged as a trimer of dimers.</text>
</comment>
<dbReference type="InterPro" id="IPR002381">
    <property type="entry name" value="RNase_PH_bac-type"/>
</dbReference>
<dbReference type="GO" id="GO:0008033">
    <property type="term" value="P:tRNA processing"/>
    <property type="evidence" value="ECO:0007669"/>
    <property type="project" value="UniProtKB-UniRule"/>
</dbReference>
<evidence type="ECO:0000256" key="3">
    <source>
        <dbReference type="ARBA" id="ARBA00022555"/>
    </source>
</evidence>
<dbReference type="AlphaFoldDB" id="A0A330L6R6"/>
<keyword evidence="5" id="KW-0694">RNA-binding</keyword>
<evidence type="ECO:0000256" key="5">
    <source>
        <dbReference type="ARBA" id="ARBA00022884"/>
    </source>
</evidence>
<keyword evidence="6 9" id="KW-0548">Nucleotidyltransferase</keyword>
<proteinExistence type="inferred from homology"/>
<feature type="domain" description="Exoribonuclease phosphorolytic" evidence="7">
    <location>
        <begin position="17"/>
        <end position="147"/>
    </location>
</feature>
<comment type="catalytic activity">
    <reaction evidence="6">
        <text>tRNA(n+1) + phosphate = tRNA(n) + a ribonucleoside 5'-diphosphate</text>
        <dbReference type="Rhea" id="RHEA:10628"/>
        <dbReference type="Rhea" id="RHEA-COMP:17343"/>
        <dbReference type="Rhea" id="RHEA-COMP:17344"/>
        <dbReference type="ChEBI" id="CHEBI:43474"/>
        <dbReference type="ChEBI" id="CHEBI:57930"/>
        <dbReference type="ChEBI" id="CHEBI:173114"/>
        <dbReference type="EC" id="2.7.7.56"/>
    </reaction>
</comment>
<dbReference type="SUPFAM" id="SSF55666">
    <property type="entry name" value="Ribonuclease PH domain 2-like"/>
    <property type="match status" value="1"/>
</dbReference>
<keyword evidence="2 6" id="KW-0698">rRNA processing</keyword>
<dbReference type="FunFam" id="3.30.230.70:FF:000003">
    <property type="entry name" value="Ribonuclease PH"/>
    <property type="match status" value="1"/>
</dbReference>
<dbReference type="GO" id="GO:0000049">
    <property type="term" value="F:tRNA binding"/>
    <property type="evidence" value="ECO:0007669"/>
    <property type="project" value="UniProtKB-UniRule"/>
</dbReference>
<keyword evidence="10" id="KW-1185">Reference proteome</keyword>
<dbReference type="Gene3D" id="3.30.230.70">
    <property type="entry name" value="GHMP Kinase, N-terminal domain"/>
    <property type="match status" value="1"/>
</dbReference>
<sequence>MSAVAGLVRFDGRRKDQHRPVKVTRSFTKHAEGSVLIEMGDTKVICTASIEEKVPPFLKGKGSGWVTAEYSMLPRATHERTSREAVKGKQGGRTLEIQRLVGRALRSVTDMTQMGERSIWIDCDVIQADGGTRTASITGAFIALADAFTVLKKKDLIKRLPLTDYLAAISVGKVGGEVMVDLAYTEDSMAEVDMNLVMTGRGRYVEVQGTAEKTPFAKQDMDEFLNLGWQAIQRLTAIQKELIGSLD</sequence>
<dbReference type="PROSITE" id="PS01277">
    <property type="entry name" value="RIBONUCLEASE_PH"/>
    <property type="match status" value="1"/>
</dbReference>
<feature type="binding site" evidence="6">
    <location>
        <begin position="131"/>
        <end position="133"/>
    </location>
    <ligand>
        <name>phosphate</name>
        <dbReference type="ChEBI" id="CHEBI:43474"/>
        <note>substrate</note>
    </ligand>
</feature>
<evidence type="ECO:0000313" key="9">
    <source>
        <dbReference type="EMBL" id="SPP65394.1"/>
    </source>
</evidence>
<dbReference type="InterPro" id="IPR050080">
    <property type="entry name" value="RNase_PH"/>
</dbReference>
<feature type="binding site" evidence="6">
    <location>
        <position position="93"/>
    </location>
    <ligand>
        <name>phosphate</name>
        <dbReference type="ChEBI" id="CHEBI:43474"/>
        <note>substrate</note>
    </ligand>
</feature>
<dbReference type="GO" id="GO:0031125">
    <property type="term" value="P:rRNA 3'-end processing"/>
    <property type="evidence" value="ECO:0007669"/>
    <property type="project" value="UniProtKB-ARBA"/>
</dbReference>
<dbReference type="NCBIfam" id="TIGR01966">
    <property type="entry name" value="RNasePH"/>
    <property type="match status" value="1"/>
</dbReference>
<dbReference type="CDD" id="cd11362">
    <property type="entry name" value="RNase_PH_bact"/>
    <property type="match status" value="1"/>
</dbReference>
<dbReference type="OrthoDB" id="9807456at2"/>
<dbReference type="Pfam" id="PF03725">
    <property type="entry name" value="RNase_PH_C"/>
    <property type="match status" value="1"/>
</dbReference>
<reference evidence="10" key="1">
    <citation type="submission" date="2018-04" db="EMBL/GenBank/DDBJ databases">
        <authorList>
            <person name="Lucker S."/>
            <person name="Sakoula D."/>
        </authorList>
    </citation>
    <scope>NUCLEOTIDE SEQUENCE [LARGE SCALE GENOMIC DNA]</scope>
</reference>
<comment type="function">
    <text evidence="6">Phosphorolytic 3'-5' exoribonuclease that plays an important role in tRNA 3'-end maturation. Removes nucleotide residues following the 3'-CCA terminus of tRNAs; can also add nucleotides to the ends of RNA molecules by using nucleoside diphosphates as substrates, but this may not be physiologically important. Probably plays a role in initiation of 16S rRNA degradation (leading to ribosome degradation) during starvation.</text>
</comment>
<keyword evidence="3 6" id="KW-0820">tRNA-binding</keyword>
<dbReference type="HAMAP" id="MF_00564">
    <property type="entry name" value="RNase_PH"/>
    <property type="match status" value="1"/>
</dbReference>
<evidence type="ECO:0000256" key="1">
    <source>
        <dbReference type="ARBA" id="ARBA00006678"/>
    </source>
</evidence>
<dbReference type="EC" id="2.7.7.56" evidence="6"/>
<organism evidence="9 10">
    <name type="scientific">Nitrospira lenta</name>
    <dbReference type="NCBI Taxonomy" id="1436998"/>
    <lineage>
        <taxon>Bacteria</taxon>
        <taxon>Pseudomonadati</taxon>
        <taxon>Nitrospirota</taxon>
        <taxon>Nitrospiria</taxon>
        <taxon>Nitrospirales</taxon>
        <taxon>Nitrospiraceae</taxon>
        <taxon>Nitrospira</taxon>
    </lineage>
</organism>
<dbReference type="PANTHER" id="PTHR11953">
    <property type="entry name" value="EXOSOME COMPLEX COMPONENT"/>
    <property type="match status" value="1"/>
</dbReference>
<evidence type="ECO:0000259" key="7">
    <source>
        <dbReference type="Pfam" id="PF01138"/>
    </source>
</evidence>
<dbReference type="GO" id="GO:0009022">
    <property type="term" value="F:tRNA nucleotidyltransferase activity"/>
    <property type="evidence" value="ECO:0007669"/>
    <property type="project" value="UniProtKB-UniRule"/>
</dbReference>
<dbReference type="InterPro" id="IPR020568">
    <property type="entry name" value="Ribosomal_Su5_D2-typ_SF"/>
</dbReference>
<evidence type="ECO:0000259" key="8">
    <source>
        <dbReference type="Pfam" id="PF03725"/>
    </source>
</evidence>
<dbReference type="Proteomes" id="UP000248168">
    <property type="component" value="Unassembled WGS sequence"/>
</dbReference>
<dbReference type="InterPro" id="IPR027408">
    <property type="entry name" value="PNPase/RNase_PH_dom_sf"/>
</dbReference>
<name>A0A330L6R6_9BACT</name>
<dbReference type="PANTHER" id="PTHR11953:SF0">
    <property type="entry name" value="EXOSOME COMPLEX COMPONENT RRP41"/>
    <property type="match status" value="1"/>
</dbReference>
<dbReference type="InterPro" id="IPR001247">
    <property type="entry name" value="ExoRNase_PH_dom1"/>
</dbReference>
<evidence type="ECO:0000256" key="4">
    <source>
        <dbReference type="ARBA" id="ARBA00022694"/>
    </source>
</evidence>
<dbReference type="SUPFAM" id="SSF54211">
    <property type="entry name" value="Ribosomal protein S5 domain 2-like"/>
    <property type="match status" value="1"/>
</dbReference>
<dbReference type="InterPro" id="IPR015847">
    <property type="entry name" value="ExoRNase_PH_dom2"/>
</dbReference>
<feature type="domain" description="Exoribonuclease phosphorolytic" evidence="8">
    <location>
        <begin position="164"/>
        <end position="228"/>
    </location>
</feature>
<dbReference type="GO" id="GO:0016075">
    <property type="term" value="P:rRNA catabolic process"/>
    <property type="evidence" value="ECO:0007669"/>
    <property type="project" value="UniProtKB-UniRule"/>
</dbReference>
<keyword evidence="6 9" id="KW-0808">Transferase</keyword>
<protein>
    <recommendedName>
        <fullName evidence="6">Ribonuclease PH</fullName>
        <shortName evidence="6">RNase PH</shortName>
        <ecNumber evidence="6">2.7.7.56</ecNumber>
    </recommendedName>
    <alternativeName>
        <fullName evidence="6">tRNA nucleotidyltransferase</fullName>
    </alternativeName>
</protein>
<evidence type="ECO:0000313" key="10">
    <source>
        <dbReference type="Proteomes" id="UP000248168"/>
    </source>
</evidence>
<dbReference type="FunCoup" id="A0A330L6R6">
    <property type="interactions" value="442"/>
</dbReference>
<gene>
    <name evidence="6 9" type="primary">rph</name>
    <name evidence="9" type="ORF">NITLEN_30308</name>
</gene>
<dbReference type="GO" id="GO:0000175">
    <property type="term" value="F:3'-5'-RNA exonuclease activity"/>
    <property type="evidence" value="ECO:0007669"/>
    <property type="project" value="UniProtKB-UniRule"/>
</dbReference>
<evidence type="ECO:0000256" key="6">
    <source>
        <dbReference type="HAMAP-Rule" id="MF_00564"/>
    </source>
</evidence>
<dbReference type="EMBL" id="OUNR01000016">
    <property type="protein sequence ID" value="SPP65394.1"/>
    <property type="molecule type" value="Genomic_DNA"/>
</dbReference>
<accession>A0A330L6R6</accession>
<dbReference type="InterPro" id="IPR036345">
    <property type="entry name" value="ExoRNase_PH_dom2_sf"/>
</dbReference>
<comment type="similarity">
    <text evidence="1 6">Belongs to the RNase PH family.</text>
</comment>